<dbReference type="Proteomes" id="UP000183403">
    <property type="component" value="Unassembled WGS sequence"/>
</dbReference>
<evidence type="ECO:0000313" key="3">
    <source>
        <dbReference type="EMBL" id="OIR14461.1"/>
    </source>
</evidence>
<gene>
    <name evidence="3" type="ORF">BEU03_01695</name>
</gene>
<dbReference type="EMBL" id="MIYV01000003">
    <property type="protein sequence ID" value="OIR14461.1"/>
    <property type="molecule type" value="Genomic_DNA"/>
</dbReference>
<evidence type="ECO:0008006" key="5">
    <source>
        <dbReference type="Google" id="ProtNLM"/>
    </source>
</evidence>
<organism evidence="3 4">
    <name type="scientific">Marine Group III euryarchaeote CG-Epi6</name>
    <dbReference type="NCBI Taxonomy" id="1889000"/>
    <lineage>
        <taxon>Archaea</taxon>
        <taxon>Methanobacteriati</taxon>
        <taxon>Thermoplasmatota</taxon>
        <taxon>Thermoplasmata</taxon>
        <taxon>Candidatus Thermoprofundales</taxon>
    </lineage>
</organism>
<proteinExistence type="predicted"/>
<evidence type="ECO:0000256" key="1">
    <source>
        <dbReference type="SAM" id="Coils"/>
    </source>
</evidence>
<reference evidence="3 4" key="1">
    <citation type="submission" date="2016-08" db="EMBL/GenBank/DDBJ databases">
        <title>New Insights into Marine Group III Euryarchaeota, from dark to light.</title>
        <authorList>
            <person name="Haro-Moreno J.M."/>
            <person name="Rodriguez-Valera F."/>
            <person name="Lopez-Garcia P."/>
            <person name="Moreira D."/>
            <person name="Martin-Cuadrado A.B."/>
        </authorList>
    </citation>
    <scope>NUCLEOTIDE SEQUENCE [LARGE SCALE GENOMIC DNA]</scope>
    <source>
        <strain evidence="3">CG-Epi6</strain>
    </source>
</reference>
<keyword evidence="2" id="KW-1133">Transmembrane helix</keyword>
<keyword evidence="1" id="KW-0175">Coiled coil</keyword>
<evidence type="ECO:0000256" key="2">
    <source>
        <dbReference type="SAM" id="Phobius"/>
    </source>
</evidence>
<comment type="caution">
    <text evidence="3">The sequence shown here is derived from an EMBL/GenBank/DDBJ whole genome shotgun (WGS) entry which is preliminary data.</text>
</comment>
<feature type="transmembrane region" description="Helical" evidence="2">
    <location>
        <begin position="12"/>
        <end position="34"/>
    </location>
</feature>
<dbReference type="AlphaFoldDB" id="A0A1J5TDR3"/>
<sequence length="112" mass="12471">MNITQAPVAYQATVGIVVAFLLYLILFLTGYIQFDVSSLLTFYAFSVYTVSLAAVLGGVLLGMFIATRTLSTQGFTPFEVSMLRLKDDINSLQKEVKNITKHLEKEHDKDSE</sequence>
<evidence type="ECO:0000313" key="4">
    <source>
        <dbReference type="Proteomes" id="UP000183403"/>
    </source>
</evidence>
<keyword evidence="2" id="KW-0472">Membrane</keyword>
<name>A0A1J5TDR3_9ARCH</name>
<keyword evidence="2" id="KW-0812">Transmembrane</keyword>
<accession>A0A1J5TDR3</accession>
<feature type="coiled-coil region" evidence="1">
    <location>
        <begin position="82"/>
        <end position="109"/>
    </location>
</feature>
<feature type="transmembrane region" description="Helical" evidence="2">
    <location>
        <begin position="40"/>
        <end position="66"/>
    </location>
</feature>
<protein>
    <recommendedName>
        <fullName evidence="5">Lipopolysaccharide assembly protein A domain-containing protein</fullName>
    </recommendedName>
</protein>